<proteinExistence type="predicted"/>
<reference evidence="2" key="1">
    <citation type="submission" date="2020-02" db="EMBL/GenBank/DDBJ databases">
        <authorList>
            <person name="Palmer J.M."/>
        </authorList>
    </citation>
    <scope>NUCLEOTIDE SEQUENCE</scope>
    <source>
        <strain evidence="2">EPUS1.4</strain>
        <tissue evidence="2">Thallus</tissue>
    </source>
</reference>
<dbReference type="Proteomes" id="UP000606974">
    <property type="component" value="Unassembled WGS sequence"/>
</dbReference>
<sequence length="576" mass="64207">MASTLLKCSICPKRPSFSDVSHLLTHVGSKGHLSHLHKLQVRSHQEISAGHELATYDRWYQQHGLGELLSERMLQKESKKGNKRGRSTTQLHIKNDPDQQDGKTRIPAPSNRHPAIKTRQLHRSRPTRKLQLPSVDLDTDDDSDYDESPTRQRGRRKARRFRKSPIKRSWSLEHSHSSEADCPAVTDPITPKADDESPRLKGVFWHGMNLFDAATEEMRRRRNQKKDGSALKKMERTSELVMPSEAIYSPGGTWLKTRVITGNVDETSPLRGETPVPKPARRRRPPLAERDSNIPGALNRKGKGRKRKSRARGLKEMSQEASPYLPSSPVAGLYRPASRFAPTEDENLEFKLTVGNLKDRKKRGNFAIFNDDGYARVQHQSQSLVSDLDGTRSRPPLAQSYIQPSPNRQQMQFMTTPWLQPQYQQSASYHSMYTSIGHHSLHRGSGDGLGMGKENVEPSFAATISSSTGYAKAAPMGQAPVTAQDHFRSIQAPRLGSNFGLGGLNMFDDPFGYSANPLTAAFQQMPSTMETPFFTGTYPYSADAVVDNTKGVMSPNGTVSDGDGHENGQNLFATSE</sequence>
<feature type="compositionally biased region" description="Basic and acidic residues" evidence="1">
    <location>
        <begin position="170"/>
        <end position="179"/>
    </location>
</feature>
<evidence type="ECO:0000256" key="1">
    <source>
        <dbReference type="SAM" id="MobiDB-lite"/>
    </source>
</evidence>
<name>A0A8H7ASU4_9EURO</name>
<feature type="compositionally biased region" description="Basic residues" evidence="1">
    <location>
        <begin position="300"/>
        <end position="312"/>
    </location>
</feature>
<evidence type="ECO:0000313" key="3">
    <source>
        <dbReference type="Proteomes" id="UP000606974"/>
    </source>
</evidence>
<dbReference type="EMBL" id="JAACFV010000004">
    <property type="protein sequence ID" value="KAF7513692.1"/>
    <property type="molecule type" value="Genomic_DNA"/>
</dbReference>
<protein>
    <submittedName>
        <fullName evidence="2">Uncharacterized protein</fullName>
    </submittedName>
</protein>
<feature type="compositionally biased region" description="Basic residues" evidence="1">
    <location>
        <begin position="114"/>
        <end position="128"/>
    </location>
</feature>
<feature type="compositionally biased region" description="Basic and acidic residues" evidence="1">
    <location>
        <begin position="93"/>
        <end position="104"/>
    </location>
</feature>
<comment type="caution">
    <text evidence="2">The sequence shown here is derived from an EMBL/GenBank/DDBJ whole genome shotgun (WGS) entry which is preliminary data.</text>
</comment>
<feature type="region of interest" description="Disordered" evidence="1">
    <location>
        <begin position="265"/>
        <end position="325"/>
    </location>
</feature>
<feature type="compositionally biased region" description="Basic residues" evidence="1">
    <location>
        <begin position="152"/>
        <end position="166"/>
    </location>
</feature>
<dbReference type="OrthoDB" id="5428259at2759"/>
<accession>A0A8H7ASU4</accession>
<keyword evidence="3" id="KW-1185">Reference proteome</keyword>
<gene>
    <name evidence="2" type="ORF">GJ744_007743</name>
</gene>
<feature type="region of interest" description="Disordered" evidence="1">
    <location>
        <begin position="554"/>
        <end position="576"/>
    </location>
</feature>
<feature type="region of interest" description="Disordered" evidence="1">
    <location>
        <begin position="75"/>
        <end position="197"/>
    </location>
</feature>
<organism evidence="2 3">
    <name type="scientific">Endocarpon pusillum</name>
    <dbReference type="NCBI Taxonomy" id="364733"/>
    <lineage>
        <taxon>Eukaryota</taxon>
        <taxon>Fungi</taxon>
        <taxon>Dikarya</taxon>
        <taxon>Ascomycota</taxon>
        <taxon>Pezizomycotina</taxon>
        <taxon>Eurotiomycetes</taxon>
        <taxon>Chaetothyriomycetidae</taxon>
        <taxon>Verrucariales</taxon>
        <taxon>Verrucariaceae</taxon>
        <taxon>Endocarpon</taxon>
    </lineage>
</organism>
<feature type="compositionally biased region" description="Polar residues" evidence="1">
    <location>
        <begin position="567"/>
        <end position="576"/>
    </location>
</feature>
<feature type="compositionally biased region" description="Acidic residues" evidence="1">
    <location>
        <begin position="137"/>
        <end position="147"/>
    </location>
</feature>
<dbReference type="AlphaFoldDB" id="A0A8H7ASU4"/>
<evidence type="ECO:0000313" key="2">
    <source>
        <dbReference type="EMBL" id="KAF7513692.1"/>
    </source>
</evidence>